<evidence type="ECO:0000313" key="3">
    <source>
        <dbReference type="Proteomes" id="UP000597877"/>
    </source>
</evidence>
<organism evidence="2 3">
    <name type="scientific">Eubacterium segne</name>
    <dbReference type="NCBI Taxonomy" id="2763045"/>
    <lineage>
        <taxon>Bacteria</taxon>
        <taxon>Bacillati</taxon>
        <taxon>Bacillota</taxon>
        <taxon>Clostridia</taxon>
        <taxon>Eubacteriales</taxon>
        <taxon>Eubacteriaceae</taxon>
        <taxon>Eubacterium</taxon>
    </lineage>
</organism>
<reference evidence="2 3" key="1">
    <citation type="submission" date="2020-08" db="EMBL/GenBank/DDBJ databases">
        <title>Genome public.</title>
        <authorList>
            <person name="Liu C."/>
            <person name="Sun Q."/>
        </authorList>
    </citation>
    <scope>NUCLEOTIDE SEQUENCE [LARGE SCALE GENOMIC DNA]</scope>
    <source>
        <strain evidence="2 3">BX4</strain>
    </source>
</reference>
<accession>A0ABR7F220</accession>
<name>A0ABR7F220_9FIRM</name>
<feature type="domain" description="Cysteine-rich small" evidence="1">
    <location>
        <begin position="5"/>
        <end position="79"/>
    </location>
</feature>
<evidence type="ECO:0000313" key="2">
    <source>
        <dbReference type="EMBL" id="MBC5667663.1"/>
    </source>
</evidence>
<dbReference type="InterPro" id="IPR007212">
    <property type="entry name" value="Zf-like"/>
</dbReference>
<sequence>MNMSYKFFQNKECEYFPCHKVKDTKDFNCMFCYCPLYPLKDKCGGNFSYTPNGIKDCSGCTFPHRANNYELVLEKLKDLM</sequence>
<gene>
    <name evidence="2" type="ORF">H8S00_06670</name>
</gene>
<comment type="caution">
    <text evidence="2">The sequence shown here is derived from an EMBL/GenBank/DDBJ whole genome shotgun (WGS) entry which is preliminary data.</text>
</comment>
<proteinExistence type="predicted"/>
<dbReference type="EMBL" id="JACOOZ010000004">
    <property type="protein sequence ID" value="MBC5667663.1"/>
    <property type="molecule type" value="Genomic_DNA"/>
</dbReference>
<evidence type="ECO:0000259" key="1">
    <source>
        <dbReference type="Pfam" id="PF04071"/>
    </source>
</evidence>
<dbReference type="Pfam" id="PF04071">
    <property type="entry name" value="zf-like"/>
    <property type="match status" value="1"/>
</dbReference>
<dbReference type="Proteomes" id="UP000597877">
    <property type="component" value="Unassembled WGS sequence"/>
</dbReference>
<keyword evidence="3" id="KW-1185">Reference proteome</keyword>
<protein>
    <submittedName>
        <fullName evidence="2">Cysteine-rich small domain-containing protein</fullName>
    </submittedName>
</protein>